<keyword evidence="5" id="KW-0472">Membrane</keyword>
<dbReference type="GO" id="GO:0008610">
    <property type="term" value="P:lipid biosynthetic process"/>
    <property type="evidence" value="ECO:0007669"/>
    <property type="project" value="InterPro"/>
</dbReference>
<dbReference type="AlphaFoldDB" id="A0AAD4PDI3"/>
<accession>A0AAD4PDI3</accession>
<dbReference type="GO" id="GO:0016020">
    <property type="term" value="C:membrane"/>
    <property type="evidence" value="ECO:0007669"/>
    <property type="project" value="UniProtKB-SubCell"/>
</dbReference>
<evidence type="ECO:0000256" key="3">
    <source>
        <dbReference type="ARBA" id="ARBA00022692"/>
    </source>
</evidence>
<feature type="domain" description="Very-long-chain aldehyde decarbonylase CER1-like C-terminal" evidence="7">
    <location>
        <begin position="412"/>
        <end position="522"/>
    </location>
</feature>
<name>A0AAD4PDI3_PERFH</name>
<evidence type="ECO:0000256" key="1">
    <source>
        <dbReference type="ARBA" id="ARBA00004141"/>
    </source>
</evidence>
<evidence type="ECO:0000313" key="9">
    <source>
        <dbReference type="Proteomes" id="UP001190926"/>
    </source>
</evidence>
<dbReference type="Pfam" id="PF12076">
    <property type="entry name" value="CER1-like_C"/>
    <property type="match status" value="2"/>
</dbReference>
<dbReference type="GO" id="GO:0016491">
    <property type="term" value="F:oxidoreductase activity"/>
    <property type="evidence" value="ECO:0007669"/>
    <property type="project" value="InterPro"/>
</dbReference>
<protein>
    <submittedName>
        <fullName evidence="8">Fatty acid hydroxylase superfamily</fullName>
    </submittedName>
</protein>
<dbReference type="Proteomes" id="UP001190926">
    <property type="component" value="Unassembled WGS sequence"/>
</dbReference>
<proteinExistence type="inferred from homology"/>
<reference evidence="8 9" key="1">
    <citation type="journal article" date="2021" name="Nat. Commun.">
        <title>Incipient diploidization of the medicinal plant Perilla within 10,000 years.</title>
        <authorList>
            <person name="Zhang Y."/>
            <person name="Shen Q."/>
            <person name="Leng L."/>
            <person name="Zhang D."/>
            <person name="Chen S."/>
            <person name="Shi Y."/>
            <person name="Ning Z."/>
            <person name="Chen S."/>
        </authorList>
    </citation>
    <scope>NUCLEOTIDE SEQUENCE [LARGE SCALE GENOMIC DNA]</scope>
    <source>
        <strain evidence="9">cv. PC099</strain>
    </source>
</reference>
<dbReference type="Pfam" id="PF04116">
    <property type="entry name" value="FA_hydroxylase"/>
    <property type="match status" value="1"/>
</dbReference>
<organism evidence="8 9">
    <name type="scientific">Perilla frutescens var. hirtella</name>
    <name type="common">Perilla citriodora</name>
    <name type="synonym">Perilla setoyensis</name>
    <dbReference type="NCBI Taxonomy" id="608512"/>
    <lineage>
        <taxon>Eukaryota</taxon>
        <taxon>Viridiplantae</taxon>
        <taxon>Streptophyta</taxon>
        <taxon>Embryophyta</taxon>
        <taxon>Tracheophyta</taxon>
        <taxon>Spermatophyta</taxon>
        <taxon>Magnoliopsida</taxon>
        <taxon>eudicotyledons</taxon>
        <taxon>Gunneridae</taxon>
        <taxon>Pentapetalae</taxon>
        <taxon>asterids</taxon>
        <taxon>lamiids</taxon>
        <taxon>Lamiales</taxon>
        <taxon>Lamiaceae</taxon>
        <taxon>Nepetoideae</taxon>
        <taxon>Elsholtzieae</taxon>
        <taxon>Perilla</taxon>
    </lineage>
</organism>
<comment type="similarity">
    <text evidence="2">Belongs to the sterol desaturase family.</text>
</comment>
<evidence type="ECO:0000256" key="4">
    <source>
        <dbReference type="ARBA" id="ARBA00022989"/>
    </source>
</evidence>
<dbReference type="InterPro" id="IPR006694">
    <property type="entry name" value="Fatty_acid_hydroxylase"/>
</dbReference>
<dbReference type="InterPro" id="IPR050307">
    <property type="entry name" value="Sterol_Desaturase_Related"/>
</dbReference>
<feature type="domain" description="Very-long-chain aldehyde decarbonylase CER1-like C-terminal" evidence="7">
    <location>
        <begin position="523"/>
        <end position="555"/>
    </location>
</feature>
<feature type="domain" description="Fatty acid hydroxylase" evidence="6">
    <location>
        <begin position="137"/>
        <end position="264"/>
    </location>
</feature>
<comment type="caution">
    <text evidence="8">The sequence shown here is derived from an EMBL/GenBank/DDBJ whole genome shotgun (WGS) entry which is preliminary data.</text>
</comment>
<gene>
    <name evidence="8" type="ORF">C2S53_011209</name>
</gene>
<keyword evidence="9" id="KW-1185">Reference proteome</keyword>
<evidence type="ECO:0000259" key="6">
    <source>
        <dbReference type="Pfam" id="PF04116"/>
    </source>
</evidence>
<dbReference type="GO" id="GO:0005506">
    <property type="term" value="F:iron ion binding"/>
    <property type="evidence" value="ECO:0007669"/>
    <property type="project" value="InterPro"/>
</dbReference>
<evidence type="ECO:0000313" key="8">
    <source>
        <dbReference type="EMBL" id="KAH6836349.1"/>
    </source>
</evidence>
<dbReference type="InterPro" id="IPR021940">
    <property type="entry name" value="CER1-like_C"/>
</dbReference>
<evidence type="ECO:0000256" key="2">
    <source>
        <dbReference type="ARBA" id="ARBA00009324"/>
    </source>
</evidence>
<comment type="subcellular location">
    <subcellularLocation>
        <location evidence="1">Membrane</location>
        <topology evidence="1">Multi-pass membrane protein</topology>
    </subcellularLocation>
</comment>
<dbReference type="PANTHER" id="PTHR11863">
    <property type="entry name" value="STEROL DESATURASE"/>
    <property type="match status" value="1"/>
</dbReference>
<keyword evidence="3" id="KW-0812">Transmembrane</keyword>
<evidence type="ECO:0000256" key="5">
    <source>
        <dbReference type="ARBA" id="ARBA00023136"/>
    </source>
</evidence>
<dbReference type="EMBL" id="SDAM02000020">
    <property type="protein sequence ID" value="KAH6836349.1"/>
    <property type="molecule type" value="Genomic_DNA"/>
</dbReference>
<sequence length="563" mass="64254">MATKPGLLTDWPWKNLGTFKHVIILGPWAMQSIYYYSLARKGSDERDYFNLLIIPFLVSRALHNQIWISISRYITAKGTKRILDRTIEFQQLDRETNWDDQILLQGLLFYIVNKIFSGAAFVPSWRSDGLILTILLHAGPVEFLYYWLHRALHHHFLYSRYHSHHHASIVTEPISSVIHPFAEHIPYFLLFSIPILGTILSGTASLASLFGYVTYIDFMNNMGHCNFEFIPKCLFSIFPPLKYVMYTPSNYSLFMPLYDYIYGTMDKSSDALHEASLDRKEDVPDVVHLTTPLSIFHLQLGFASFASRPLQYSYSNSPRPLSYCFSLVLTFIFRRTFIVDRNLFHHNLNLQVWAIPPYTIQQYFPKWQKEGVKSSIEEAILEADKVGAKVADGSSLAVGIVLNSIPKGTAQVMFRGALSNLALAIVSALCHRGIQVATFYQMEMLKLSTVVSEGQVLLSKSYTQYKVWIIGDGVSEDEQLKAEKGTLFIPFSHFPPKRARHHAFYSHTPSMIAPPSLLNLHSLHALEGWNVHECGDSIFDVNKIWEAALKHGFRPTPISLNHA</sequence>
<evidence type="ECO:0000259" key="7">
    <source>
        <dbReference type="Pfam" id="PF12076"/>
    </source>
</evidence>
<keyword evidence="4" id="KW-1133">Transmembrane helix</keyword>